<dbReference type="Proteomes" id="UP001162131">
    <property type="component" value="Unassembled WGS sequence"/>
</dbReference>
<gene>
    <name evidence="2" type="ORF">BSTOLATCC_MIC57066</name>
</gene>
<feature type="transmembrane region" description="Helical" evidence="1">
    <location>
        <begin position="5"/>
        <end position="27"/>
    </location>
</feature>
<keyword evidence="1" id="KW-1133">Transmembrane helix</keyword>
<dbReference type="EMBL" id="CAJZBQ010000055">
    <property type="protein sequence ID" value="CAG9332777.1"/>
    <property type="molecule type" value="Genomic_DNA"/>
</dbReference>
<proteinExistence type="predicted"/>
<feature type="transmembrane region" description="Helical" evidence="1">
    <location>
        <begin position="193"/>
        <end position="220"/>
    </location>
</feature>
<dbReference type="AlphaFoldDB" id="A0AAU9K146"/>
<comment type="caution">
    <text evidence="2">The sequence shown here is derived from an EMBL/GenBank/DDBJ whole genome shotgun (WGS) entry which is preliminary data.</text>
</comment>
<sequence length="240" mass="27795">MLGKIVYLSGALLFLGCVIYFPCQYLIYYPYFNLPWEESECIVNSISKSTLFWFKDKSGSKHEIDYTLIDVSVNVDGKWLQGFGCGCSEASASSAKGLINQAYPYQYTYCPKFSQCDDMIIMPAWYCSDCKSCKEFLNVTLINCKYFLKKGNDIINDVDEISESYKIKYPTVDSTYIQVTFREHEFYIENDYIAMQIIGLGVMIILPASILIFIFLILVCKYTIRKYKNRRTKVQVIVKM</sequence>
<keyword evidence="1" id="KW-0812">Transmembrane</keyword>
<keyword evidence="1" id="KW-0472">Membrane</keyword>
<evidence type="ECO:0000313" key="3">
    <source>
        <dbReference type="Proteomes" id="UP001162131"/>
    </source>
</evidence>
<reference evidence="2" key="1">
    <citation type="submission" date="2021-09" db="EMBL/GenBank/DDBJ databases">
        <authorList>
            <consortium name="AG Swart"/>
            <person name="Singh M."/>
            <person name="Singh A."/>
            <person name="Seah K."/>
            <person name="Emmerich C."/>
        </authorList>
    </citation>
    <scope>NUCLEOTIDE SEQUENCE</scope>
    <source>
        <strain evidence="2">ATCC30299</strain>
    </source>
</reference>
<keyword evidence="3" id="KW-1185">Reference proteome</keyword>
<evidence type="ECO:0000256" key="1">
    <source>
        <dbReference type="SAM" id="Phobius"/>
    </source>
</evidence>
<evidence type="ECO:0000313" key="2">
    <source>
        <dbReference type="EMBL" id="CAG9332777.1"/>
    </source>
</evidence>
<dbReference type="PROSITE" id="PS51257">
    <property type="entry name" value="PROKAR_LIPOPROTEIN"/>
    <property type="match status" value="1"/>
</dbReference>
<name>A0AAU9K146_9CILI</name>
<protein>
    <submittedName>
        <fullName evidence="2">Uncharacterized protein</fullName>
    </submittedName>
</protein>
<organism evidence="2 3">
    <name type="scientific">Blepharisma stoltei</name>
    <dbReference type="NCBI Taxonomy" id="1481888"/>
    <lineage>
        <taxon>Eukaryota</taxon>
        <taxon>Sar</taxon>
        <taxon>Alveolata</taxon>
        <taxon>Ciliophora</taxon>
        <taxon>Postciliodesmatophora</taxon>
        <taxon>Heterotrichea</taxon>
        <taxon>Heterotrichida</taxon>
        <taxon>Blepharismidae</taxon>
        <taxon>Blepharisma</taxon>
    </lineage>
</organism>
<accession>A0AAU9K146</accession>